<gene>
    <name evidence="2" type="ORF">CJF60_01920</name>
</gene>
<protein>
    <submittedName>
        <fullName evidence="2">Uncharacterized protein</fullName>
    </submittedName>
</protein>
<dbReference type="Proteomes" id="UP000217033">
    <property type="component" value="Unassembled WGS sequence"/>
</dbReference>
<keyword evidence="1" id="KW-0472">Membrane</keyword>
<evidence type="ECO:0000256" key="1">
    <source>
        <dbReference type="SAM" id="Phobius"/>
    </source>
</evidence>
<feature type="transmembrane region" description="Helical" evidence="1">
    <location>
        <begin position="120"/>
        <end position="144"/>
    </location>
</feature>
<evidence type="ECO:0000313" key="3">
    <source>
        <dbReference type="Proteomes" id="UP000217033"/>
    </source>
</evidence>
<organism evidence="2 3">
    <name type="scientific">Mycoplasmopsis agassizii</name>
    <dbReference type="NCBI Taxonomy" id="33922"/>
    <lineage>
        <taxon>Bacteria</taxon>
        <taxon>Bacillati</taxon>
        <taxon>Mycoplasmatota</taxon>
        <taxon>Mycoplasmoidales</taxon>
        <taxon>Metamycoplasmataceae</taxon>
        <taxon>Mycoplasmopsis</taxon>
    </lineage>
</organism>
<feature type="transmembrane region" description="Helical" evidence="1">
    <location>
        <begin position="12"/>
        <end position="39"/>
    </location>
</feature>
<accession>A0ABX4H690</accession>
<proteinExistence type="predicted"/>
<feature type="transmembrane region" description="Helical" evidence="1">
    <location>
        <begin position="71"/>
        <end position="100"/>
    </location>
</feature>
<comment type="caution">
    <text evidence="2">The sequence shown here is derived from an EMBL/GenBank/DDBJ whole genome shotgun (WGS) entry which is preliminary data.</text>
</comment>
<keyword evidence="1" id="KW-0812">Transmembrane</keyword>
<reference evidence="2" key="1">
    <citation type="submission" date="2017-08" db="EMBL/GenBank/DDBJ databases">
        <authorList>
            <person name="Alvarez-Ponce D."/>
            <person name="Weitzman C.L."/>
            <person name="Tillett R.L."/>
            <person name="Sandmeier F.C."/>
            <person name="Tracy C.R."/>
        </authorList>
    </citation>
    <scope>NUCLEOTIDE SEQUENCE [LARGE SCALE GENOMIC DNA]</scope>
    <source>
        <strain evidence="2">PS6</strain>
    </source>
</reference>
<keyword evidence="3" id="KW-1185">Reference proteome</keyword>
<evidence type="ECO:0000313" key="2">
    <source>
        <dbReference type="EMBL" id="PAF55420.1"/>
    </source>
</evidence>
<dbReference type="RefSeq" id="WP_084232420.1">
    <property type="nucleotide sequence ID" value="NZ_FWXE01000007.1"/>
</dbReference>
<name>A0ABX4H690_9BACT</name>
<dbReference type="EMBL" id="NQMN01000001">
    <property type="protein sequence ID" value="PAF55420.1"/>
    <property type="molecule type" value="Genomic_DNA"/>
</dbReference>
<sequence>MFLNIYISSQVINYVFVIPFVILFALHLIAYLLYWFFYVPRSSKYVSQKTGLSLNFLDASKASSYEAHFSIYWKIFVLALIINVTIFWSISALLPLSILFQDRSQVSEDTLQRFNSAMHFWYFILALLGTALNGVNILAGLITLKLLARAKSKKAAPIRVDFNELFKFSDLPTSTNELLEMKPSSKHKNRGSVFIRRLQLRTEKRIGKILSKTPQDKVKLEIYKELSKWQYSLWINFPMMNKNLKLKILKSKMRDILIRISSVQSLI</sequence>
<keyword evidence="1" id="KW-1133">Transmembrane helix</keyword>